<name>A0A0D3KPH7_EMIH1</name>
<reference evidence="2" key="2">
    <citation type="submission" date="2024-10" db="UniProtKB">
        <authorList>
            <consortium name="EnsemblProtists"/>
        </authorList>
    </citation>
    <scope>IDENTIFICATION</scope>
</reference>
<dbReference type="KEGG" id="ehx:EMIHUDRAFT_225242"/>
<dbReference type="InterPro" id="IPR032675">
    <property type="entry name" value="LRR_dom_sf"/>
</dbReference>
<evidence type="ECO:0000313" key="3">
    <source>
        <dbReference type="Proteomes" id="UP000013827"/>
    </source>
</evidence>
<dbReference type="PaxDb" id="2903-EOD37662"/>
<feature type="region of interest" description="Disordered" evidence="1">
    <location>
        <begin position="73"/>
        <end position="100"/>
    </location>
</feature>
<dbReference type="EnsemblProtists" id="EOD37662">
    <property type="protein sequence ID" value="EOD37662"/>
    <property type="gene ID" value="EMIHUDRAFT_225242"/>
</dbReference>
<proteinExistence type="predicted"/>
<protein>
    <recommendedName>
        <fullName evidence="4">Leucine-rich repeat domain-containing protein</fullName>
    </recommendedName>
</protein>
<dbReference type="AlphaFoldDB" id="A0A0D3KPH7"/>
<dbReference type="Gene3D" id="3.80.10.10">
    <property type="entry name" value="Ribonuclease Inhibitor"/>
    <property type="match status" value="1"/>
</dbReference>
<evidence type="ECO:0000256" key="1">
    <source>
        <dbReference type="SAM" id="MobiDB-lite"/>
    </source>
</evidence>
<sequence>MLASPRANATVLAADSPPPAGLTSIGDGAFRGCSALARVTVPTTTTVGNNAFPSTDAVLRLPPAKHALIRLGSYGPDGAARQRDREEFEGDFADPTLHAD</sequence>
<dbReference type="RefSeq" id="XP_005790091.1">
    <property type="nucleotide sequence ID" value="XM_005790034.1"/>
</dbReference>
<accession>A0A0D3KPH7</accession>
<dbReference type="GeneID" id="17282931"/>
<evidence type="ECO:0000313" key="2">
    <source>
        <dbReference type="EnsemblProtists" id="EOD37662"/>
    </source>
</evidence>
<organism evidence="2 3">
    <name type="scientific">Emiliania huxleyi (strain CCMP1516)</name>
    <dbReference type="NCBI Taxonomy" id="280463"/>
    <lineage>
        <taxon>Eukaryota</taxon>
        <taxon>Haptista</taxon>
        <taxon>Haptophyta</taxon>
        <taxon>Prymnesiophyceae</taxon>
        <taxon>Isochrysidales</taxon>
        <taxon>Noelaerhabdaceae</taxon>
        <taxon>Emiliania</taxon>
    </lineage>
</organism>
<dbReference type="Proteomes" id="UP000013827">
    <property type="component" value="Unassembled WGS sequence"/>
</dbReference>
<keyword evidence="3" id="KW-1185">Reference proteome</keyword>
<dbReference type="HOGENOM" id="CLU_2311487_0_0_1"/>
<evidence type="ECO:0008006" key="4">
    <source>
        <dbReference type="Google" id="ProtNLM"/>
    </source>
</evidence>
<feature type="region of interest" description="Disordered" evidence="1">
    <location>
        <begin position="1"/>
        <end position="21"/>
    </location>
</feature>
<reference evidence="3" key="1">
    <citation type="journal article" date="2013" name="Nature">
        <title>Pan genome of the phytoplankton Emiliania underpins its global distribution.</title>
        <authorList>
            <person name="Read B.A."/>
            <person name="Kegel J."/>
            <person name="Klute M.J."/>
            <person name="Kuo A."/>
            <person name="Lefebvre S.C."/>
            <person name="Maumus F."/>
            <person name="Mayer C."/>
            <person name="Miller J."/>
            <person name="Monier A."/>
            <person name="Salamov A."/>
            <person name="Young J."/>
            <person name="Aguilar M."/>
            <person name="Claverie J.M."/>
            <person name="Frickenhaus S."/>
            <person name="Gonzalez K."/>
            <person name="Herman E.K."/>
            <person name="Lin Y.C."/>
            <person name="Napier J."/>
            <person name="Ogata H."/>
            <person name="Sarno A.F."/>
            <person name="Shmutz J."/>
            <person name="Schroeder D."/>
            <person name="de Vargas C."/>
            <person name="Verret F."/>
            <person name="von Dassow P."/>
            <person name="Valentin K."/>
            <person name="Van de Peer Y."/>
            <person name="Wheeler G."/>
            <person name="Dacks J.B."/>
            <person name="Delwiche C.F."/>
            <person name="Dyhrman S.T."/>
            <person name="Glockner G."/>
            <person name="John U."/>
            <person name="Richards T."/>
            <person name="Worden A.Z."/>
            <person name="Zhang X."/>
            <person name="Grigoriev I.V."/>
            <person name="Allen A.E."/>
            <person name="Bidle K."/>
            <person name="Borodovsky M."/>
            <person name="Bowler C."/>
            <person name="Brownlee C."/>
            <person name="Cock J.M."/>
            <person name="Elias M."/>
            <person name="Gladyshev V.N."/>
            <person name="Groth M."/>
            <person name="Guda C."/>
            <person name="Hadaegh A."/>
            <person name="Iglesias-Rodriguez M.D."/>
            <person name="Jenkins J."/>
            <person name="Jones B.M."/>
            <person name="Lawson T."/>
            <person name="Leese F."/>
            <person name="Lindquist E."/>
            <person name="Lobanov A."/>
            <person name="Lomsadze A."/>
            <person name="Malik S.B."/>
            <person name="Marsh M.E."/>
            <person name="Mackinder L."/>
            <person name="Mock T."/>
            <person name="Mueller-Roeber B."/>
            <person name="Pagarete A."/>
            <person name="Parker M."/>
            <person name="Probert I."/>
            <person name="Quesneville H."/>
            <person name="Raines C."/>
            <person name="Rensing S.A."/>
            <person name="Riano-Pachon D.M."/>
            <person name="Richier S."/>
            <person name="Rokitta S."/>
            <person name="Shiraiwa Y."/>
            <person name="Soanes D.M."/>
            <person name="van der Giezen M."/>
            <person name="Wahlund T.M."/>
            <person name="Williams B."/>
            <person name="Wilson W."/>
            <person name="Wolfe G."/>
            <person name="Wurch L.L."/>
        </authorList>
    </citation>
    <scope>NUCLEOTIDE SEQUENCE</scope>
</reference>